<sequence>MKTMRWLIVTVFICVMALSIPSAVQAEEADDNMNTKFTVKPNIPENQAKNTQSYYDLIVKPGQKQEVELSLINKTDEELTIDLNLANAVTNDNGLIVYNDFEKKPDSSLKVPLTTLIKLPEEHVKVPAKKTVTAKMTVEIPANGFQGLVLGGVYASLAEDEKEEKGKSTGLTSRYGFNVAIALRMSEDTPMYLAETLQLVKLVPTIALGNKSVQAVIQNPTSAIFPEVRLEGKVTKKGETKEYAKRILPSVRFAPNSTMNFHLDFGKEDVRPGTYIFEGKAVLKEDEQQVWPFKQEFTISSQEAKKLNKEAVVKLVLPTWWNQAFYGLLVATIVSLILAIWRFTQQKATLKQQAYLQQEKQAALKNRQGVRYDDNEK</sequence>
<evidence type="ECO:0000313" key="6">
    <source>
        <dbReference type="Proteomes" id="UP000004846"/>
    </source>
</evidence>
<comment type="caution">
    <text evidence="5">The sequence shown here is derived from an EMBL/GenBank/DDBJ whole genome shotgun (WGS) entry which is preliminary data.</text>
</comment>
<keyword evidence="1" id="KW-1133">Transmembrane helix</keyword>
<dbReference type="Proteomes" id="UP000004846">
    <property type="component" value="Unassembled WGS sequence"/>
</dbReference>
<feature type="domain" description="WxL Interacting Protein host binding" evidence="4">
    <location>
        <begin position="167"/>
        <end position="309"/>
    </location>
</feature>
<keyword evidence="1" id="KW-0472">Membrane</keyword>
<reference evidence="5 6" key="1">
    <citation type="submission" date="2010-07" db="EMBL/GenBank/DDBJ databases">
        <authorList>
            <person name="Sid Ahmed O."/>
        </authorList>
    </citation>
    <scope>NUCLEOTIDE SEQUENCE [LARGE SCALE GENOMIC DNA]</scope>
    <source>
        <strain evidence="5 6">TX4248</strain>
    </source>
</reference>
<dbReference type="RefSeq" id="WP_002394060.1">
    <property type="nucleotide sequence ID" value="NZ_GL454409.1"/>
</dbReference>
<dbReference type="HOGENOM" id="CLU_051987_0_2_9"/>
<feature type="transmembrane region" description="Helical" evidence="1">
    <location>
        <begin position="324"/>
        <end position="343"/>
    </location>
</feature>
<dbReference type="EMBL" id="AEBR01000003">
    <property type="protein sequence ID" value="EFM84289.1"/>
    <property type="molecule type" value="Genomic_DNA"/>
</dbReference>
<dbReference type="Pfam" id="PF06030">
    <property type="entry name" value="WxLIP_PGBD"/>
    <property type="match status" value="1"/>
</dbReference>
<dbReference type="InterPro" id="IPR021759">
    <property type="entry name" value="WxLIP_HBD"/>
</dbReference>
<name>A0A125WA80_ENTFL</name>
<evidence type="ECO:0000256" key="2">
    <source>
        <dbReference type="SAM" id="SignalP"/>
    </source>
</evidence>
<evidence type="ECO:0000259" key="4">
    <source>
        <dbReference type="Pfam" id="PF11797"/>
    </source>
</evidence>
<keyword evidence="2" id="KW-0732">Signal</keyword>
<dbReference type="AlphaFoldDB" id="A0A125WA80"/>
<accession>A0A125WA80</accession>
<keyword evidence="1" id="KW-0812">Transmembrane</keyword>
<evidence type="ECO:0000313" key="5">
    <source>
        <dbReference type="EMBL" id="EFM84289.1"/>
    </source>
</evidence>
<protein>
    <submittedName>
        <fullName evidence="5">Uncharacterized protein</fullName>
    </submittedName>
</protein>
<proteinExistence type="predicted"/>
<feature type="domain" description="WxL Interacting Protein peptidoglycan binding" evidence="3">
    <location>
        <begin position="37"/>
        <end position="155"/>
    </location>
</feature>
<organism evidence="5 6">
    <name type="scientific">Enterococcus faecalis TX4248</name>
    <dbReference type="NCBI Taxonomy" id="749495"/>
    <lineage>
        <taxon>Bacteria</taxon>
        <taxon>Bacillati</taxon>
        <taxon>Bacillota</taxon>
        <taxon>Bacilli</taxon>
        <taxon>Lactobacillales</taxon>
        <taxon>Enterococcaceae</taxon>
        <taxon>Enterococcus</taxon>
    </lineage>
</organism>
<feature type="signal peptide" evidence="2">
    <location>
        <begin position="1"/>
        <end position="26"/>
    </location>
</feature>
<gene>
    <name evidence="5" type="ORF">HMPREF9498_00034</name>
</gene>
<evidence type="ECO:0000259" key="3">
    <source>
        <dbReference type="Pfam" id="PF06030"/>
    </source>
</evidence>
<dbReference type="InterPro" id="IPR010317">
    <property type="entry name" value="WxLIP_PGBD"/>
</dbReference>
<dbReference type="Pfam" id="PF11797">
    <property type="entry name" value="WxLIP_HBD"/>
    <property type="match status" value="1"/>
</dbReference>
<evidence type="ECO:0000256" key="1">
    <source>
        <dbReference type="SAM" id="Phobius"/>
    </source>
</evidence>
<feature type="chain" id="PRO_5007181635" evidence="2">
    <location>
        <begin position="27"/>
        <end position="377"/>
    </location>
</feature>